<feature type="signal peptide" evidence="1">
    <location>
        <begin position="1"/>
        <end position="23"/>
    </location>
</feature>
<dbReference type="EMBL" id="BNAY01000002">
    <property type="protein sequence ID" value="GHH13392.1"/>
    <property type="molecule type" value="Genomic_DNA"/>
</dbReference>
<organism evidence="2 3">
    <name type="scientific">Amycolatopsis oliviviridis</name>
    <dbReference type="NCBI Taxonomy" id="1471590"/>
    <lineage>
        <taxon>Bacteria</taxon>
        <taxon>Bacillati</taxon>
        <taxon>Actinomycetota</taxon>
        <taxon>Actinomycetes</taxon>
        <taxon>Pseudonocardiales</taxon>
        <taxon>Pseudonocardiaceae</taxon>
        <taxon>Amycolatopsis</taxon>
    </lineage>
</organism>
<keyword evidence="3" id="KW-1185">Reference proteome</keyword>
<evidence type="ECO:0000313" key="2">
    <source>
        <dbReference type="EMBL" id="GHH13392.1"/>
    </source>
</evidence>
<name>A0ABQ3LEY4_9PSEU</name>
<keyword evidence="1" id="KW-0732">Signal</keyword>
<reference evidence="3" key="1">
    <citation type="journal article" date="2019" name="Int. J. Syst. Evol. Microbiol.">
        <title>The Global Catalogue of Microorganisms (GCM) 10K type strain sequencing project: providing services to taxonomists for standard genome sequencing and annotation.</title>
        <authorList>
            <consortium name="The Broad Institute Genomics Platform"/>
            <consortium name="The Broad Institute Genome Sequencing Center for Infectious Disease"/>
            <person name="Wu L."/>
            <person name="Ma J."/>
        </authorList>
    </citation>
    <scope>NUCLEOTIDE SEQUENCE [LARGE SCALE GENOMIC DNA]</scope>
    <source>
        <strain evidence="3">CGMCC 4.7683</strain>
    </source>
</reference>
<comment type="caution">
    <text evidence="2">The sequence shown here is derived from an EMBL/GenBank/DDBJ whole genome shotgun (WGS) entry which is preliminary data.</text>
</comment>
<protein>
    <submittedName>
        <fullName evidence="2">Uncharacterized protein</fullName>
    </submittedName>
</protein>
<evidence type="ECO:0000313" key="3">
    <source>
        <dbReference type="Proteomes" id="UP000635387"/>
    </source>
</evidence>
<dbReference type="Proteomes" id="UP000635387">
    <property type="component" value="Unassembled WGS sequence"/>
</dbReference>
<feature type="chain" id="PRO_5045829731" evidence="1">
    <location>
        <begin position="24"/>
        <end position="309"/>
    </location>
</feature>
<sequence length="309" mass="34305">MRNRITLLTACLALSLTQLTAPAAAQDTTKVRAPICYEEPSQPKADVSDIKAAFTSSKWLQTIQGVYKRRWPSGEGLAIAQAKDKYFSQFVTKTSFNGLAESLMVAIHEETHMWDLDPSRTSWDVYVSAWINSSRKAMKVPIHGGFARREILPLITDNLTKSMDDIYLRDQQQGSYKIQGVIAELNAGLMGLPAASVVAEFIQGIGASNARDIVATNIRYLQLYLRVAKAKYPDYWAKIKGQPELREFVLVEFLRAAYWLDQSEPYAAKLGSADVAKIVAKNYAPENVAIIEEFTGAKVNTGTSRNCTV</sequence>
<evidence type="ECO:0000256" key="1">
    <source>
        <dbReference type="SAM" id="SignalP"/>
    </source>
</evidence>
<accession>A0ABQ3LEY4</accession>
<proteinExistence type="predicted"/>
<gene>
    <name evidence="2" type="ORF">GCM10017790_26090</name>
</gene>